<dbReference type="SUPFAM" id="SSF81301">
    <property type="entry name" value="Nucleotidyltransferase"/>
    <property type="match status" value="1"/>
</dbReference>
<name>A0ABQ1PDC6_9GAMM</name>
<dbReference type="InterPro" id="IPR043519">
    <property type="entry name" value="NT_sf"/>
</dbReference>
<protein>
    <recommendedName>
        <fullName evidence="3">guanosine-3',5'-bis(diphosphate) 3'-diphosphatase</fullName>
        <ecNumber evidence="3">3.1.7.2</ecNumber>
    </recommendedName>
</protein>
<feature type="region of interest" description="Disordered" evidence="6">
    <location>
        <begin position="580"/>
        <end position="602"/>
    </location>
</feature>
<evidence type="ECO:0000256" key="3">
    <source>
        <dbReference type="ARBA" id="ARBA00024387"/>
    </source>
</evidence>
<dbReference type="PROSITE" id="PS51671">
    <property type="entry name" value="ACT"/>
    <property type="match status" value="1"/>
</dbReference>
<dbReference type="Gene3D" id="3.30.70.260">
    <property type="match status" value="1"/>
</dbReference>
<evidence type="ECO:0000259" key="9">
    <source>
        <dbReference type="PROSITE" id="PS51880"/>
    </source>
</evidence>
<gene>
    <name evidence="10" type="primary">spoT</name>
    <name evidence="10" type="ORF">GCM10007418_13260</name>
</gene>
<dbReference type="Pfam" id="PF02824">
    <property type="entry name" value="TGS"/>
    <property type="match status" value="1"/>
</dbReference>
<evidence type="ECO:0000313" key="10">
    <source>
        <dbReference type="EMBL" id="GGC95016.1"/>
    </source>
</evidence>
<proteinExistence type="inferred from homology"/>
<dbReference type="SUPFAM" id="SSF109604">
    <property type="entry name" value="HD-domain/PDEase-like"/>
    <property type="match status" value="1"/>
</dbReference>
<dbReference type="InterPro" id="IPR003607">
    <property type="entry name" value="HD/PDEase_dom"/>
</dbReference>
<dbReference type="Gene3D" id="3.10.20.30">
    <property type="match status" value="1"/>
</dbReference>
<sequence length="748" mass="83632">MGRSMSGQTRTPAKGVETSAERFQPEHLAGGMGTDIEAFAERLENYLEPDQINLVRRAYYYAEQAHDGQTRRSGEAYVTHPLAVAHILADMHMDHQSLMAAMLHDVIEDTGIPKDALVTQFGETVAELVDGVSKLTQMTFETKAEAQAENFQKMALAMARDIRVILVKLADRLHNMRTLGALAPEKRRRIAKETLEIYAPIANRLGMHSLSTEFEDLGFKAMHPMRSDLIHRAVRAARGNRKELLNKILDSLQNCLEREGLPGKVMGREKHLFGIYQKMRGKRKAFHEIMDVYAFRIIVDKPDTCYRVLGAIHSLYKPFPGRFKDYIAIPKANGYQSLHTTLFGMHGVPIEIQIRTEEMEEMANNGIAAHWVYKSKDEVINGHHARTRQWLKGVLELQQNAGNSLEFIENVKIDLFPDEVYIFTPKGRIMELPKGSTPVDFAYAVHTDVGNSCIACRVNRRLAPLSEPLESGQTVEVIRAPGARPNPAWLSFVITGKARSNIRHFLKHQRHSESIALGERLLDKVLASFDTNLGAIPESNIKQVLKDCKMELMEDLLADIGLGNRMAYVVGRRLLATEPTVDSADSASKKPAATEPESTAEKPLAIRGTEGLVVSFARCCNPIPGDPIVGYLSSGKGMVIHQENCSNLAENRHSNEKTLHLTWDKDVSGEFTVELKVELVNERGIIAQLATGITMADASIDKISVDERDGRVSVVQLVVRVRDRLHLSQLIKRIRALSGVMRITRLKN</sequence>
<feature type="region of interest" description="Disordered" evidence="6">
    <location>
        <begin position="1"/>
        <end position="26"/>
    </location>
</feature>
<dbReference type="Pfam" id="PF19296">
    <property type="entry name" value="RelA_AH_RIS"/>
    <property type="match status" value="1"/>
</dbReference>
<dbReference type="InterPro" id="IPR004811">
    <property type="entry name" value="RelA/Spo_fam"/>
</dbReference>
<dbReference type="CDD" id="cd01668">
    <property type="entry name" value="TGS_RSH"/>
    <property type="match status" value="1"/>
</dbReference>
<dbReference type="Proteomes" id="UP000638188">
    <property type="component" value="Unassembled WGS sequence"/>
</dbReference>
<evidence type="ECO:0000256" key="5">
    <source>
        <dbReference type="RuleBase" id="RU003847"/>
    </source>
</evidence>
<dbReference type="SMART" id="SM00954">
    <property type="entry name" value="RelA_SpoT"/>
    <property type="match status" value="1"/>
</dbReference>
<comment type="similarity">
    <text evidence="5">Belongs to the relA/spoT family.</text>
</comment>
<feature type="domain" description="ACT" evidence="7">
    <location>
        <begin position="674"/>
        <end position="748"/>
    </location>
</feature>
<dbReference type="Pfam" id="PF04607">
    <property type="entry name" value="RelA_SpoT"/>
    <property type="match status" value="1"/>
</dbReference>
<dbReference type="NCBIfam" id="TIGR00691">
    <property type="entry name" value="spoT_relA"/>
    <property type="match status" value="1"/>
</dbReference>
<dbReference type="InterPro" id="IPR045865">
    <property type="entry name" value="ACT-like_dom_sf"/>
</dbReference>
<dbReference type="Gene3D" id="3.30.460.10">
    <property type="entry name" value="Beta Polymerase, domain 2"/>
    <property type="match status" value="1"/>
</dbReference>
<comment type="caution">
    <text evidence="10">The sequence shown here is derived from an EMBL/GenBank/DDBJ whole genome shotgun (WGS) entry which is preliminary data.</text>
</comment>
<comment type="pathway">
    <text evidence="2">Purine metabolism; ppGpp biosynthesis; ppGpp from GDP: step 1/1.</text>
</comment>
<reference evidence="11" key="1">
    <citation type="journal article" date="2019" name="Int. J. Syst. Evol. Microbiol.">
        <title>The Global Catalogue of Microorganisms (GCM) 10K type strain sequencing project: providing services to taxonomists for standard genome sequencing and annotation.</title>
        <authorList>
            <consortium name="The Broad Institute Genomics Platform"/>
            <consortium name="The Broad Institute Genome Sequencing Center for Infectious Disease"/>
            <person name="Wu L."/>
            <person name="Ma J."/>
        </authorList>
    </citation>
    <scope>NUCLEOTIDE SEQUENCE [LARGE SCALE GENOMIC DNA]</scope>
    <source>
        <strain evidence="11">CGMCC 1.12482</strain>
    </source>
</reference>
<dbReference type="SMART" id="SM00471">
    <property type="entry name" value="HDc"/>
    <property type="match status" value="1"/>
</dbReference>
<dbReference type="CDD" id="cd05399">
    <property type="entry name" value="NT_Rel-Spo_like"/>
    <property type="match status" value="1"/>
</dbReference>
<dbReference type="InterPro" id="IPR006674">
    <property type="entry name" value="HD_domain"/>
</dbReference>
<dbReference type="EC" id="3.1.7.2" evidence="3"/>
<dbReference type="Gene3D" id="1.10.3210.10">
    <property type="entry name" value="Hypothetical protein af1432"/>
    <property type="match status" value="1"/>
</dbReference>
<organism evidence="10 11">
    <name type="scientific">Halopseudomonas salina</name>
    <dbReference type="NCBI Taxonomy" id="1323744"/>
    <lineage>
        <taxon>Bacteria</taxon>
        <taxon>Pseudomonadati</taxon>
        <taxon>Pseudomonadota</taxon>
        <taxon>Gammaproteobacteria</taxon>
        <taxon>Pseudomonadales</taxon>
        <taxon>Pseudomonadaceae</taxon>
        <taxon>Halopseudomonas</taxon>
    </lineage>
</organism>
<dbReference type="CDD" id="cd00077">
    <property type="entry name" value="HDc"/>
    <property type="match status" value="1"/>
</dbReference>
<evidence type="ECO:0000256" key="1">
    <source>
        <dbReference type="ARBA" id="ARBA00022801"/>
    </source>
</evidence>
<accession>A0ABQ1PDC6</accession>
<dbReference type="PANTHER" id="PTHR21262">
    <property type="entry name" value="GUANOSINE-3',5'-BIS DIPHOSPHATE 3'-PYROPHOSPHOHYDROLASE"/>
    <property type="match status" value="1"/>
</dbReference>
<dbReference type="Pfam" id="PF13328">
    <property type="entry name" value="HD_4"/>
    <property type="match status" value="1"/>
</dbReference>
<feature type="compositionally biased region" description="Low complexity" evidence="6">
    <location>
        <begin position="582"/>
        <end position="593"/>
    </location>
</feature>
<dbReference type="NCBIfam" id="NF008303">
    <property type="entry name" value="PRK11092.1"/>
    <property type="match status" value="1"/>
</dbReference>
<feature type="domain" description="TGS" evidence="9">
    <location>
        <begin position="418"/>
        <end position="479"/>
    </location>
</feature>
<dbReference type="SUPFAM" id="SSF81271">
    <property type="entry name" value="TGS-like"/>
    <property type="match status" value="1"/>
</dbReference>
<evidence type="ECO:0000256" key="2">
    <source>
        <dbReference type="ARBA" id="ARBA00024329"/>
    </source>
</evidence>
<keyword evidence="1" id="KW-0378">Hydrolase</keyword>
<dbReference type="PANTHER" id="PTHR21262:SF36">
    <property type="entry name" value="BIFUNCTIONAL (P)PPGPP SYNTHASE_HYDROLASE SPOT"/>
    <property type="match status" value="1"/>
</dbReference>
<dbReference type="InterPro" id="IPR033655">
    <property type="entry name" value="TGS_RelA/SpoT"/>
</dbReference>
<dbReference type="InterPro" id="IPR045600">
    <property type="entry name" value="RelA/SpoT_AH_RIS"/>
</dbReference>
<evidence type="ECO:0000259" key="7">
    <source>
        <dbReference type="PROSITE" id="PS51671"/>
    </source>
</evidence>
<keyword evidence="11" id="KW-1185">Reference proteome</keyword>
<dbReference type="InterPro" id="IPR012675">
    <property type="entry name" value="Beta-grasp_dom_sf"/>
</dbReference>
<feature type="compositionally biased region" description="Polar residues" evidence="6">
    <location>
        <begin position="1"/>
        <end position="11"/>
    </location>
</feature>
<evidence type="ECO:0000256" key="4">
    <source>
        <dbReference type="ARBA" id="ARBA00047968"/>
    </source>
</evidence>
<comment type="catalytic activity">
    <reaction evidence="4">
        <text>guanosine 3',5'-bis(diphosphate) + H2O = GDP + diphosphate + H(+)</text>
        <dbReference type="Rhea" id="RHEA:14253"/>
        <dbReference type="ChEBI" id="CHEBI:15377"/>
        <dbReference type="ChEBI" id="CHEBI:15378"/>
        <dbReference type="ChEBI" id="CHEBI:33019"/>
        <dbReference type="ChEBI" id="CHEBI:58189"/>
        <dbReference type="ChEBI" id="CHEBI:77828"/>
        <dbReference type="EC" id="3.1.7.2"/>
    </reaction>
</comment>
<dbReference type="PROSITE" id="PS51831">
    <property type="entry name" value="HD"/>
    <property type="match status" value="1"/>
</dbReference>
<dbReference type="InterPro" id="IPR012676">
    <property type="entry name" value="TGS-like"/>
</dbReference>
<dbReference type="SUPFAM" id="SSF55021">
    <property type="entry name" value="ACT-like"/>
    <property type="match status" value="1"/>
</dbReference>
<feature type="domain" description="HD" evidence="8">
    <location>
        <begin position="77"/>
        <end position="176"/>
    </location>
</feature>
<dbReference type="InterPro" id="IPR002912">
    <property type="entry name" value="ACT_dom"/>
</dbReference>
<dbReference type="InterPro" id="IPR007685">
    <property type="entry name" value="RelA_SpoT"/>
</dbReference>
<evidence type="ECO:0000256" key="6">
    <source>
        <dbReference type="SAM" id="MobiDB-lite"/>
    </source>
</evidence>
<dbReference type="PROSITE" id="PS51880">
    <property type="entry name" value="TGS"/>
    <property type="match status" value="1"/>
</dbReference>
<dbReference type="EMBL" id="BMFF01000002">
    <property type="protein sequence ID" value="GGC95016.1"/>
    <property type="molecule type" value="Genomic_DNA"/>
</dbReference>
<evidence type="ECO:0000313" key="11">
    <source>
        <dbReference type="Proteomes" id="UP000638188"/>
    </source>
</evidence>
<dbReference type="InterPro" id="IPR004095">
    <property type="entry name" value="TGS"/>
</dbReference>
<dbReference type="Pfam" id="PF13291">
    <property type="entry name" value="ACT_4"/>
    <property type="match status" value="1"/>
</dbReference>
<evidence type="ECO:0000259" key="8">
    <source>
        <dbReference type="PROSITE" id="PS51831"/>
    </source>
</evidence>
<comment type="function">
    <text evidence="5">In eubacteria ppGpp (guanosine 3'-diphosphate 5'-diphosphate) is a mediator of the stringent response that coordinates a variety of cellular activities in response to changes in nutritional abundance.</text>
</comment>